<accession>A0ACB6YWS8</accession>
<protein>
    <submittedName>
        <fullName evidence="1">Uncharacterized protein</fullName>
    </submittedName>
</protein>
<organism evidence="1 2">
    <name type="scientific">Thelephora ganbajun</name>
    <name type="common">Ganba fungus</name>
    <dbReference type="NCBI Taxonomy" id="370292"/>
    <lineage>
        <taxon>Eukaryota</taxon>
        <taxon>Fungi</taxon>
        <taxon>Dikarya</taxon>
        <taxon>Basidiomycota</taxon>
        <taxon>Agaricomycotina</taxon>
        <taxon>Agaricomycetes</taxon>
        <taxon>Thelephorales</taxon>
        <taxon>Thelephoraceae</taxon>
        <taxon>Thelephora</taxon>
    </lineage>
</organism>
<evidence type="ECO:0000313" key="2">
    <source>
        <dbReference type="Proteomes" id="UP000886501"/>
    </source>
</evidence>
<sequence>MFEAICHVFNIPPLKVVTDYMDTLRALDALPTEMLLSMEKPALKLVTTILSPEPEPEPVAPRRQIWTREESPDVVMVDTAESDLEVVSSSTKGKDRARLEDTDVSKDATSREVSQDSDTWGSKRELPPSPDRSEASSKCSRVGKKTTATAPSDKGIDLSGYVFNEDSVVDAELVPKVKCQILVCI</sequence>
<reference evidence="1" key="1">
    <citation type="submission" date="2019-10" db="EMBL/GenBank/DDBJ databases">
        <authorList>
            <consortium name="DOE Joint Genome Institute"/>
            <person name="Kuo A."/>
            <person name="Miyauchi S."/>
            <person name="Kiss E."/>
            <person name="Drula E."/>
            <person name="Kohler A."/>
            <person name="Sanchez-Garcia M."/>
            <person name="Andreopoulos B."/>
            <person name="Barry K.W."/>
            <person name="Bonito G."/>
            <person name="Buee M."/>
            <person name="Carver A."/>
            <person name="Chen C."/>
            <person name="Cichocki N."/>
            <person name="Clum A."/>
            <person name="Culley D."/>
            <person name="Crous P.W."/>
            <person name="Fauchery L."/>
            <person name="Girlanda M."/>
            <person name="Hayes R."/>
            <person name="Keri Z."/>
            <person name="Labutti K."/>
            <person name="Lipzen A."/>
            <person name="Lombard V."/>
            <person name="Magnuson J."/>
            <person name="Maillard F."/>
            <person name="Morin E."/>
            <person name="Murat C."/>
            <person name="Nolan M."/>
            <person name="Ohm R."/>
            <person name="Pangilinan J."/>
            <person name="Pereira M."/>
            <person name="Perotto S."/>
            <person name="Peter M."/>
            <person name="Riley R."/>
            <person name="Sitrit Y."/>
            <person name="Stielow B."/>
            <person name="Szollosi G."/>
            <person name="Zifcakova L."/>
            <person name="Stursova M."/>
            <person name="Spatafora J.W."/>
            <person name="Tedersoo L."/>
            <person name="Vaario L.-M."/>
            <person name="Yamada A."/>
            <person name="Yan M."/>
            <person name="Wang P."/>
            <person name="Xu J."/>
            <person name="Bruns T."/>
            <person name="Baldrian P."/>
            <person name="Vilgalys R."/>
            <person name="Henrissat B."/>
            <person name="Grigoriev I.V."/>
            <person name="Hibbett D."/>
            <person name="Nagy L.G."/>
            <person name="Martin F.M."/>
        </authorList>
    </citation>
    <scope>NUCLEOTIDE SEQUENCE</scope>
    <source>
        <strain evidence="1">P2</strain>
    </source>
</reference>
<proteinExistence type="predicted"/>
<gene>
    <name evidence="1" type="ORF">BDM02DRAFT_3125010</name>
</gene>
<reference evidence="1" key="2">
    <citation type="journal article" date="2020" name="Nat. Commun.">
        <title>Large-scale genome sequencing of mycorrhizal fungi provides insights into the early evolution of symbiotic traits.</title>
        <authorList>
            <person name="Miyauchi S."/>
            <person name="Kiss E."/>
            <person name="Kuo A."/>
            <person name="Drula E."/>
            <person name="Kohler A."/>
            <person name="Sanchez-Garcia M."/>
            <person name="Morin E."/>
            <person name="Andreopoulos B."/>
            <person name="Barry K.W."/>
            <person name="Bonito G."/>
            <person name="Buee M."/>
            <person name="Carver A."/>
            <person name="Chen C."/>
            <person name="Cichocki N."/>
            <person name="Clum A."/>
            <person name="Culley D."/>
            <person name="Crous P.W."/>
            <person name="Fauchery L."/>
            <person name="Girlanda M."/>
            <person name="Hayes R.D."/>
            <person name="Keri Z."/>
            <person name="LaButti K."/>
            <person name="Lipzen A."/>
            <person name="Lombard V."/>
            <person name="Magnuson J."/>
            <person name="Maillard F."/>
            <person name="Murat C."/>
            <person name="Nolan M."/>
            <person name="Ohm R.A."/>
            <person name="Pangilinan J."/>
            <person name="Pereira M.F."/>
            <person name="Perotto S."/>
            <person name="Peter M."/>
            <person name="Pfister S."/>
            <person name="Riley R."/>
            <person name="Sitrit Y."/>
            <person name="Stielow J.B."/>
            <person name="Szollosi G."/>
            <person name="Zifcakova L."/>
            <person name="Stursova M."/>
            <person name="Spatafora J.W."/>
            <person name="Tedersoo L."/>
            <person name="Vaario L.M."/>
            <person name="Yamada A."/>
            <person name="Yan M."/>
            <person name="Wang P."/>
            <person name="Xu J."/>
            <person name="Bruns T."/>
            <person name="Baldrian P."/>
            <person name="Vilgalys R."/>
            <person name="Dunand C."/>
            <person name="Henrissat B."/>
            <person name="Grigoriev I.V."/>
            <person name="Hibbett D."/>
            <person name="Nagy L.G."/>
            <person name="Martin F.M."/>
        </authorList>
    </citation>
    <scope>NUCLEOTIDE SEQUENCE</scope>
    <source>
        <strain evidence="1">P2</strain>
    </source>
</reference>
<comment type="caution">
    <text evidence="1">The sequence shown here is derived from an EMBL/GenBank/DDBJ whole genome shotgun (WGS) entry which is preliminary data.</text>
</comment>
<name>A0ACB6YWS8_THEGA</name>
<dbReference type="EMBL" id="MU118969">
    <property type="protein sequence ID" value="KAF9641900.1"/>
    <property type="molecule type" value="Genomic_DNA"/>
</dbReference>
<dbReference type="Proteomes" id="UP000886501">
    <property type="component" value="Unassembled WGS sequence"/>
</dbReference>
<evidence type="ECO:0000313" key="1">
    <source>
        <dbReference type="EMBL" id="KAF9641900.1"/>
    </source>
</evidence>
<keyword evidence="2" id="KW-1185">Reference proteome</keyword>